<dbReference type="InterPro" id="IPR031657">
    <property type="entry name" value="REPA_OB_2"/>
</dbReference>
<name>A0A834SZ77_9FABA</name>
<dbReference type="EMBL" id="JAAIUW010000010">
    <property type="protein sequence ID" value="KAF7812784.1"/>
    <property type="molecule type" value="Genomic_DNA"/>
</dbReference>
<feature type="domain" description="Replication protein A 70 kDa DNA-binding subunit B/D first OB fold" evidence="6">
    <location>
        <begin position="7"/>
        <end position="110"/>
    </location>
</feature>
<dbReference type="Proteomes" id="UP000634136">
    <property type="component" value="Unassembled WGS sequence"/>
</dbReference>
<dbReference type="FunFam" id="2.40.50.140:FF:000041">
    <property type="entry name" value="Replication protein A subunit"/>
    <property type="match status" value="1"/>
</dbReference>
<dbReference type="CDD" id="cd04480">
    <property type="entry name" value="RPA1_DBD_A_like"/>
    <property type="match status" value="1"/>
</dbReference>
<proteinExistence type="inferred from homology"/>
<keyword evidence="4" id="KW-0862">Zinc</keyword>
<accession>A0A834SZ77</accession>
<gene>
    <name evidence="9" type="ORF">G2W53_033760</name>
</gene>
<dbReference type="Pfam" id="PF16900">
    <property type="entry name" value="REPA_OB_2"/>
    <property type="match status" value="1"/>
</dbReference>
<feature type="domain" description="Replication factor A C-terminal" evidence="7">
    <location>
        <begin position="307"/>
        <end position="358"/>
    </location>
</feature>
<evidence type="ECO:0000256" key="5">
    <source>
        <dbReference type="ARBA" id="ARBA00023125"/>
    </source>
</evidence>
<dbReference type="CDD" id="cd04481">
    <property type="entry name" value="RPA1_DBD_B_like"/>
    <property type="match status" value="1"/>
</dbReference>
<dbReference type="GO" id="GO:0008270">
    <property type="term" value="F:zinc ion binding"/>
    <property type="evidence" value="ECO:0007669"/>
    <property type="project" value="UniProtKB-KW"/>
</dbReference>
<dbReference type="Pfam" id="PF02721">
    <property type="entry name" value="DUF223"/>
    <property type="match status" value="1"/>
</dbReference>
<evidence type="ECO:0000259" key="6">
    <source>
        <dbReference type="Pfam" id="PF02721"/>
    </source>
</evidence>
<dbReference type="OrthoDB" id="671687at2759"/>
<comment type="caution">
    <text evidence="9">The sequence shown here is derived from an EMBL/GenBank/DDBJ whole genome shotgun (WGS) entry which is preliminary data.</text>
</comment>
<evidence type="ECO:0000259" key="7">
    <source>
        <dbReference type="Pfam" id="PF08646"/>
    </source>
</evidence>
<dbReference type="InterPro" id="IPR012340">
    <property type="entry name" value="NA-bd_OB-fold"/>
</dbReference>
<dbReference type="Pfam" id="PF08646">
    <property type="entry name" value="Rep_fac-A_C"/>
    <property type="match status" value="1"/>
</dbReference>
<dbReference type="Gene3D" id="2.40.50.140">
    <property type="entry name" value="Nucleic acid-binding proteins"/>
    <property type="match status" value="3"/>
</dbReference>
<evidence type="ECO:0000256" key="1">
    <source>
        <dbReference type="ARBA" id="ARBA00005690"/>
    </source>
</evidence>
<dbReference type="SUPFAM" id="SSF50249">
    <property type="entry name" value="Nucleic acid-binding proteins"/>
    <property type="match status" value="3"/>
</dbReference>
<evidence type="ECO:0000313" key="9">
    <source>
        <dbReference type="EMBL" id="KAF7812784.1"/>
    </source>
</evidence>
<comment type="similarity">
    <text evidence="1">Belongs to the replication factor A protein 1 family.</text>
</comment>
<dbReference type="InterPro" id="IPR013955">
    <property type="entry name" value="Rep_factor-A_C"/>
</dbReference>
<evidence type="ECO:0000256" key="4">
    <source>
        <dbReference type="ARBA" id="ARBA00022833"/>
    </source>
</evidence>
<keyword evidence="5 9" id="KW-0238">DNA-binding</keyword>
<organism evidence="9 10">
    <name type="scientific">Senna tora</name>
    <dbReference type="NCBI Taxonomy" id="362788"/>
    <lineage>
        <taxon>Eukaryota</taxon>
        <taxon>Viridiplantae</taxon>
        <taxon>Streptophyta</taxon>
        <taxon>Embryophyta</taxon>
        <taxon>Tracheophyta</taxon>
        <taxon>Spermatophyta</taxon>
        <taxon>Magnoliopsida</taxon>
        <taxon>eudicotyledons</taxon>
        <taxon>Gunneridae</taxon>
        <taxon>Pentapetalae</taxon>
        <taxon>rosids</taxon>
        <taxon>fabids</taxon>
        <taxon>Fabales</taxon>
        <taxon>Fabaceae</taxon>
        <taxon>Caesalpinioideae</taxon>
        <taxon>Cassia clade</taxon>
        <taxon>Senna</taxon>
    </lineage>
</organism>
<sequence>MAAGRVDPISAINPAKTDWIIKIHVVRIWLMPTYPSTSSNHGIEMVLCDSENNKISDFVKSVFLNKFKPILKEGVVYMISQFSVGQNKGNFCVTSHEYKVIFQFSTRVIPAREDGRIHTYGFEWRSIQSIIAGEVNPSTLVDVIGRVCNISELHQSVAGDSTSKRITNDVEDHERSRISVTLWGKYADQIVEFMSTYTQGPIIIALQWCKIKEYKGIKTLSNSIYASRILISLDAPKFQEFHENLQPDDLISPVNCSISKPVKTNSPADDAFFGLNCTTISELLVIADQSVHCVVVSVVKINAERGCKCENTINNPVSRFKVEVLVVDETDTAYMTIFDHDTSSFLGTTAENLLAMKFTKWSPTPSFTVRHISYNLKLIEKYYVDYTVPHDISHHDVRDDFNTKVLVDLTDVDDTISTHIQSSSKSVSVLEARCLSFFEVAASNDGDTPSTSKKSFDSVSNGVDDNDAHSSGYSKNMMVAKRIKIEKI</sequence>
<evidence type="ECO:0000256" key="3">
    <source>
        <dbReference type="ARBA" id="ARBA00022771"/>
    </source>
</evidence>
<dbReference type="PANTHER" id="PTHR47165">
    <property type="entry name" value="OS03G0429900 PROTEIN"/>
    <property type="match status" value="1"/>
</dbReference>
<dbReference type="AlphaFoldDB" id="A0A834SZ77"/>
<feature type="domain" description="Replication protein A OB" evidence="8">
    <location>
        <begin position="135"/>
        <end position="222"/>
    </location>
</feature>
<reference evidence="9" key="1">
    <citation type="submission" date="2020-09" db="EMBL/GenBank/DDBJ databases">
        <title>Genome-Enabled Discovery of Anthraquinone Biosynthesis in Senna tora.</title>
        <authorList>
            <person name="Kang S.-H."/>
            <person name="Pandey R.P."/>
            <person name="Lee C.-M."/>
            <person name="Sim J.-S."/>
            <person name="Jeong J.-T."/>
            <person name="Choi B.-S."/>
            <person name="Jung M."/>
            <person name="Ginzburg D."/>
            <person name="Zhao K."/>
            <person name="Won S.Y."/>
            <person name="Oh T.-J."/>
            <person name="Yu Y."/>
            <person name="Kim N.-H."/>
            <person name="Lee O.R."/>
            <person name="Lee T.-H."/>
            <person name="Bashyal P."/>
            <person name="Kim T.-S."/>
            <person name="Lee W.-H."/>
            <person name="Kawkins C."/>
            <person name="Kim C.-K."/>
            <person name="Kim J.S."/>
            <person name="Ahn B.O."/>
            <person name="Rhee S.Y."/>
            <person name="Sohng J.K."/>
        </authorList>
    </citation>
    <scope>NUCLEOTIDE SEQUENCE</scope>
    <source>
        <tissue evidence="9">Leaf</tissue>
    </source>
</reference>
<evidence type="ECO:0000256" key="2">
    <source>
        <dbReference type="ARBA" id="ARBA00022723"/>
    </source>
</evidence>
<dbReference type="PANTHER" id="PTHR47165:SF4">
    <property type="entry name" value="OS03G0429900 PROTEIN"/>
    <property type="match status" value="1"/>
</dbReference>
<dbReference type="GO" id="GO:0003677">
    <property type="term" value="F:DNA binding"/>
    <property type="evidence" value="ECO:0007669"/>
    <property type="project" value="UniProtKB-KW"/>
</dbReference>
<keyword evidence="2" id="KW-0479">Metal-binding</keyword>
<dbReference type="InterPro" id="IPR003871">
    <property type="entry name" value="RFA1B/D_OB_1st"/>
</dbReference>
<protein>
    <submittedName>
        <fullName evidence="9">Replication protein A 70 kDa DNA-binding subunit B-like</fullName>
    </submittedName>
</protein>
<evidence type="ECO:0000259" key="8">
    <source>
        <dbReference type="Pfam" id="PF16900"/>
    </source>
</evidence>
<keyword evidence="3" id="KW-0863">Zinc-finger</keyword>
<keyword evidence="10" id="KW-1185">Reference proteome</keyword>
<evidence type="ECO:0000313" key="10">
    <source>
        <dbReference type="Proteomes" id="UP000634136"/>
    </source>
</evidence>